<name>V9VXK8_9RHOB</name>
<dbReference type="PANTHER" id="PTHR10204:SF34">
    <property type="entry name" value="NAD(P)H DEHYDROGENASE [QUINONE] 1 ISOFORM 1"/>
    <property type="match status" value="1"/>
</dbReference>
<dbReference type="InterPro" id="IPR003680">
    <property type="entry name" value="Flavodoxin_fold"/>
</dbReference>
<dbReference type="GO" id="GO:0005829">
    <property type="term" value="C:cytosol"/>
    <property type="evidence" value="ECO:0007669"/>
    <property type="project" value="TreeGrafter"/>
</dbReference>
<dbReference type="KEGG" id="lmd:METH_19080"/>
<dbReference type="InterPro" id="IPR029039">
    <property type="entry name" value="Flavoprotein-like_sf"/>
</dbReference>
<dbReference type="AlphaFoldDB" id="V9VXK8"/>
<keyword evidence="5" id="KW-1185">Reference proteome</keyword>
<proteinExistence type="inferred from homology"/>
<keyword evidence="2" id="KW-0560">Oxidoreductase</keyword>
<evidence type="ECO:0000313" key="4">
    <source>
        <dbReference type="EMBL" id="AHD02444.1"/>
    </source>
</evidence>
<evidence type="ECO:0000259" key="3">
    <source>
        <dbReference type="Pfam" id="PF02525"/>
    </source>
</evidence>
<dbReference type="PANTHER" id="PTHR10204">
    <property type="entry name" value="NAD P H OXIDOREDUCTASE-RELATED"/>
    <property type="match status" value="1"/>
</dbReference>
<dbReference type="SUPFAM" id="SSF52218">
    <property type="entry name" value="Flavoproteins"/>
    <property type="match status" value="1"/>
</dbReference>
<reference evidence="4 5" key="1">
    <citation type="submission" date="2013-09" db="EMBL/GenBank/DDBJ databases">
        <authorList>
            <consortium name="DOE Joint Genome Institute"/>
            <person name="Klenk H.-P."/>
            <person name="Huntemann M."/>
            <person name="Han J."/>
            <person name="Chen A."/>
            <person name="Kyrpides N."/>
            <person name="Mavromatis K."/>
            <person name="Markowitz V."/>
            <person name="Palaniappan K."/>
            <person name="Ivanova N."/>
            <person name="Schaumberg A."/>
            <person name="Pati A."/>
            <person name="Liolios K."/>
            <person name="Nordberg H.P."/>
            <person name="Cantor M.N."/>
            <person name="Hua S.X."/>
            <person name="Woyke T."/>
        </authorList>
    </citation>
    <scope>NUCLEOTIDE SEQUENCE [LARGE SCALE GENOMIC DNA]</scope>
    <source>
        <strain evidence="4 5">DSM 14336</strain>
    </source>
</reference>
<evidence type="ECO:0000256" key="2">
    <source>
        <dbReference type="ARBA" id="ARBA00023002"/>
    </source>
</evidence>
<dbReference type="GO" id="GO:0003955">
    <property type="term" value="F:NAD(P)H dehydrogenase (quinone) activity"/>
    <property type="evidence" value="ECO:0007669"/>
    <property type="project" value="TreeGrafter"/>
</dbReference>
<dbReference type="STRING" id="999552.METH_19080"/>
<sequence>MSARKILILNGHPAENTFTQALSDSYESAAAGAGHDVRLHKLSQLEFDPDFGQAGFSGAKRLEPQIEAVLADFEWADHVVVAFPLWWGGMPGKLKGLFDRILLPGRTFDPRVVTDGLPKPLLTGKSGRVLVAADTPPELMAQYYDNAAHVQVERQILNFVGIDPVETCHFGALQGASSEERAAWLGTAAELGALGV</sequence>
<dbReference type="OrthoDB" id="9798454at2"/>
<organism evidence="4 5">
    <name type="scientific">Leisingera methylohalidivorans DSM 14336</name>
    <dbReference type="NCBI Taxonomy" id="999552"/>
    <lineage>
        <taxon>Bacteria</taxon>
        <taxon>Pseudomonadati</taxon>
        <taxon>Pseudomonadota</taxon>
        <taxon>Alphaproteobacteria</taxon>
        <taxon>Rhodobacterales</taxon>
        <taxon>Roseobacteraceae</taxon>
        <taxon>Leisingera</taxon>
    </lineage>
</organism>
<dbReference type="Proteomes" id="UP000018780">
    <property type="component" value="Chromosome"/>
</dbReference>
<evidence type="ECO:0000256" key="1">
    <source>
        <dbReference type="ARBA" id="ARBA00006252"/>
    </source>
</evidence>
<protein>
    <submittedName>
        <fullName evidence="4">NAD(P)H dehydrogenase</fullName>
    </submittedName>
</protein>
<feature type="domain" description="Flavodoxin-like fold" evidence="3">
    <location>
        <begin position="5"/>
        <end position="181"/>
    </location>
</feature>
<accession>V9VXK8</accession>
<dbReference type="Pfam" id="PF02525">
    <property type="entry name" value="Flavodoxin_2"/>
    <property type="match status" value="1"/>
</dbReference>
<gene>
    <name evidence="4" type="ORF">METH_19080</name>
</gene>
<dbReference type="InterPro" id="IPR051545">
    <property type="entry name" value="NAD(P)H_dehydrogenase_qn"/>
</dbReference>
<dbReference type="Gene3D" id="3.40.50.360">
    <property type="match status" value="1"/>
</dbReference>
<dbReference type="RefSeq" id="WP_024091947.1">
    <property type="nucleotide sequence ID" value="NC_023135.1"/>
</dbReference>
<dbReference type="EMBL" id="CP006773">
    <property type="protein sequence ID" value="AHD02444.1"/>
    <property type="molecule type" value="Genomic_DNA"/>
</dbReference>
<comment type="similarity">
    <text evidence="1">Belongs to the NAD(P)H dehydrogenase (quinone) family.</text>
</comment>
<dbReference type="HOGENOM" id="CLU_058643_1_0_5"/>
<evidence type="ECO:0000313" key="5">
    <source>
        <dbReference type="Proteomes" id="UP000018780"/>
    </source>
</evidence>
<dbReference type="PATRIC" id="fig|999552.6.peg.3780"/>